<dbReference type="InterPro" id="IPR029063">
    <property type="entry name" value="SAM-dependent_MTases_sf"/>
</dbReference>
<keyword evidence="6" id="KW-1185">Reference proteome</keyword>
<evidence type="ECO:0000256" key="2">
    <source>
        <dbReference type="ARBA" id="ARBA00022679"/>
    </source>
</evidence>
<organism evidence="5 6">
    <name type="scientific">Fraxinus pennsylvanica</name>
    <dbReference type="NCBI Taxonomy" id="56036"/>
    <lineage>
        <taxon>Eukaryota</taxon>
        <taxon>Viridiplantae</taxon>
        <taxon>Streptophyta</taxon>
        <taxon>Embryophyta</taxon>
        <taxon>Tracheophyta</taxon>
        <taxon>Spermatophyta</taxon>
        <taxon>Magnoliopsida</taxon>
        <taxon>eudicotyledons</taxon>
        <taxon>Gunneridae</taxon>
        <taxon>Pentapetalae</taxon>
        <taxon>asterids</taxon>
        <taxon>lamiids</taxon>
        <taxon>Lamiales</taxon>
        <taxon>Oleaceae</taxon>
        <taxon>Oleeae</taxon>
        <taxon>Fraxinus</taxon>
    </lineage>
</organism>
<dbReference type="SUPFAM" id="SSF53335">
    <property type="entry name" value="S-adenosyl-L-methionine-dependent methyltransferases"/>
    <property type="match status" value="1"/>
</dbReference>
<accession>A0AAD2E9B2</accession>
<dbReference type="GO" id="GO:0008171">
    <property type="term" value="F:O-methyltransferase activity"/>
    <property type="evidence" value="ECO:0007669"/>
    <property type="project" value="InterPro"/>
</dbReference>
<evidence type="ECO:0000256" key="1">
    <source>
        <dbReference type="ARBA" id="ARBA00022603"/>
    </source>
</evidence>
<evidence type="ECO:0000259" key="4">
    <source>
        <dbReference type="Pfam" id="PF00891"/>
    </source>
</evidence>
<dbReference type="GO" id="GO:0032259">
    <property type="term" value="P:methylation"/>
    <property type="evidence" value="ECO:0007669"/>
    <property type="project" value="UniProtKB-KW"/>
</dbReference>
<dbReference type="EMBL" id="OU503053">
    <property type="protein sequence ID" value="CAI9782139.1"/>
    <property type="molecule type" value="Genomic_DNA"/>
</dbReference>
<proteinExistence type="predicted"/>
<reference evidence="5" key="1">
    <citation type="submission" date="2023-05" db="EMBL/GenBank/DDBJ databases">
        <authorList>
            <person name="Huff M."/>
        </authorList>
    </citation>
    <scope>NUCLEOTIDE SEQUENCE</scope>
</reference>
<evidence type="ECO:0000256" key="3">
    <source>
        <dbReference type="ARBA" id="ARBA00022691"/>
    </source>
</evidence>
<keyword evidence="1" id="KW-0489">Methyltransferase</keyword>
<dbReference type="Proteomes" id="UP000834106">
    <property type="component" value="Chromosome 18"/>
</dbReference>
<dbReference type="Pfam" id="PF00891">
    <property type="entry name" value="Methyltransf_2"/>
    <property type="match status" value="1"/>
</dbReference>
<evidence type="ECO:0000313" key="6">
    <source>
        <dbReference type="Proteomes" id="UP000834106"/>
    </source>
</evidence>
<dbReference type="InterPro" id="IPR001077">
    <property type="entry name" value="COMT_C"/>
</dbReference>
<sequence length="171" mass="19764">MIPFLQACFNPIYKKPWHYITEWFQNDEPSAFKTAYGSTFWDCASDDPKLNHSFNEQMVNDPELLSRIVIRDCKNVFDKMKSMVDVGGGRGFMAKAIAAFPQLQCTVFDLPHVVAGLEGRKNLPYTEGNMFESIPQADAVMLKVWIFLIYLTVSHYNKFFHANKKQWILPN</sequence>
<protein>
    <recommendedName>
        <fullName evidence="4">O-methyltransferase C-terminal domain-containing protein</fullName>
    </recommendedName>
</protein>
<dbReference type="PROSITE" id="PS51683">
    <property type="entry name" value="SAM_OMT_II"/>
    <property type="match status" value="1"/>
</dbReference>
<dbReference type="InterPro" id="IPR016461">
    <property type="entry name" value="COMT-like"/>
</dbReference>
<evidence type="ECO:0000313" key="5">
    <source>
        <dbReference type="EMBL" id="CAI9782139.1"/>
    </source>
</evidence>
<dbReference type="Gene3D" id="3.40.50.150">
    <property type="entry name" value="Vaccinia Virus protein VP39"/>
    <property type="match status" value="1"/>
</dbReference>
<gene>
    <name evidence="5" type="ORF">FPE_LOCUS29569</name>
</gene>
<dbReference type="AlphaFoldDB" id="A0AAD2E9B2"/>
<dbReference type="PANTHER" id="PTHR11746">
    <property type="entry name" value="O-METHYLTRANSFERASE"/>
    <property type="match status" value="1"/>
</dbReference>
<name>A0AAD2E9B2_9LAMI</name>
<keyword evidence="2" id="KW-0808">Transferase</keyword>
<feature type="domain" description="O-methyltransferase C-terminal" evidence="4">
    <location>
        <begin position="17"/>
        <end position="144"/>
    </location>
</feature>
<keyword evidence="3" id="KW-0949">S-adenosyl-L-methionine</keyword>